<dbReference type="EMBL" id="KV722408">
    <property type="protein sequence ID" value="OCH90263.1"/>
    <property type="molecule type" value="Genomic_DNA"/>
</dbReference>
<accession>A0A8E2ATV1</accession>
<sequence length="86" mass="9823">MVPQSYAAFDLKKIAIAFPGFGWDYVCRVVIAGSAILMKVQPLPRSWQELFRQLPMGHINKLWLKPFGTLEHPFEESAPPLLRTLL</sequence>
<evidence type="ECO:0000313" key="1">
    <source>
        <dbReference type="EMBL" id="OCH90263.1"/>
    </source>
</evidence>
<reference evidence="1 2" key="1">
    <citation type="submission" date="2016-07" db="EMBL/GenBank/DDBJ databases">
        <title>Draft genome of the white-rot fungus Obba rivulosa 3A-2.</title>
        <authorList>
            <consortium name="DOE Joint Genome Institute"/>
            <person name="Miettinen O."/>
            <person name="Riley R."/>
            <person name="Acob R."/>
            <person name="Barry K."/>
            <person name="Cullen D."/>
            <person name="De Vries R."/>
            <person name="Hainaut M."/>
            <person name="Hatakka A."/>
            <person name="Henrissat B."/>
            <person name="Hilden K."/>
            <person name="Kuo R."/>
            <person name="Labutti K."/>
            <person name="Lipzen A."/>
            <person name="Makela M.R."/>
            <person name="Sandor L."/>
            <person name="Spatafora J.W."/>
            <person name="Grigoriev I.V."/>
            <person name="Hibbett D.S."/>
        </authorList>
    </citation>
    <scope>NUCLEOTIDE SEQUENCE [LARGE SCALE GENOMIC DNA]</scope>
    <source>
        <strain evidence="1 2">3A-2</strain>
    </source>
</reference>
<name>A0A8E2ATV1_9APHY</name>
<evidence type="ECO:0000313" key="2">
    <source>
        <dbReference type="Proteomes" id="UP000250043"/>
    </source>
</evidence>
<protein>
    <submittedName>
        <fullName evidence="1">Uncharacterized protein</fullName>
    </submittedName>
</protein>
<dbReference type="AlphaFoldDB" id="A0A8E2ATV1"/>
<keyword evidence="2" id="KW-1185">Reference proteome</keyword>
<gene>
    <name evidence="1" type="ORF">OBBRIDRAFT_793501</name>
</gene>
<dbReference type="Proteomes" id="UP000250043">
    <property type="component" value="Unassembled WGS sequence"/>
</dbReference>
<proteinExistence type="predicted"/>
<organism evidence="1 2">
    <name type="scientific">Obba rivulosa</name>
    <dbReference type="NCBI Taxonomy" id="1052685"/>
    <lineage>
        <taxon>Eukaryota</taxon>
        <taxon>Fungi</taxon>
        <taxon>Dikarya</taxon>
        <taxon>Basidiomycota</taxon>
        <taxon>Agaricomycotina</taxon>
        <taxon>Agaricomycetes</taxon>
        <taxon>Polyporales</taxon>
        <taxon>Gelatoporiaceae</taxon>
        <taxon>Obba</taxon>
    </lineage>
</organism>